<reference evidence="2" key="1">
    <citation type="journal article" date="2019" name="Int. J. Syst. Evol. Microbiol.">
        <title>The Global Catalogue of Microorganisms (GCM) 10K type strain sequencing project: providing services to taxonomists for standard genome sequencing and annotation.</title>
        <authorList>
            <consortium name="The Broad Institute Genomics Platform"/>
            <consortium name="The Broad Institute Genome Sequencing Center for Infectious Disease"/>
            <person name="Wu L."/>
            <person name="Ma J."/>
        </authorList>
    </citation>
    <scope>NUCLEOTIDE SEQUENCE [LARGE SCALE GENOMIC DNA]</scope>
    <source>
        <strain evidence="2">ZS-35-S2</strain>
    </source>
</reference>
<comment type="caution">
    <text evidence="1">The sequence shown here is derived from an EMBL/GenBank/DDBJ whole genome shotgun (WGS) entry which is preliminary data.</text>
</comment>
<organism evidence="1 2">
    <name type="scientific">Aureimonas populi</name>
    <dbReference type="NCBI Taxonomy" id="1701758"/>
    <lineage>
        <taxon>Bacteria</taxon>
        <taxon>Pseudomonadati</taxon>
        <taxon>Pseudomonadota</taxon>
        <taxon>Alphaproteobacteria</taxon>
        <taxon>Hyphomicrobiales</taxon>
        <taxon>Aurantimonadaceae</taxon>
        <taxon>Aureimonas</taxon>
    </lineage>
</organism>
<keyword evidence="2" id="KW-1185">Reference proteome</keyword>
<proteinExistence type="predicted"/>
<protein>
    <submittedName>
        <fullName evidence="1">DUF721 domain-containing protein</fullName>
    </submittedName>
</protein>
<gene>
    <name evidence="1" type="ORF">ACFSKQ_14090</name>
</gene>
<dbReference type="InterPro" id="IPR010593">
    <property type="entry name" value="DUF1159"/>
</dbReference>
<dbReference type="Pfam" id="PF05258">
    <property type="entry name" value="DciA"/>
    <property type="match status" value="1"/>
</dbReference>
<name>A0ABW5CPE7_9HYPH</name>
<dbReference type="InterPro" id="IPR007922">
    <property type="entry name" value="DciA-like"/>
</dbReference>
<accession>A0ABW5CPE7</accession>
<evidence type="ECO:0000313" key="2">
    <source>
        <dbReference type="Proteomes" id="UP001597371"/>
    </source>
</evidence>
<sequence>MTSERSFRKPPRRPAVRPLADLVAALVDPMLARKAGLTSGLVAAWPEIAGPRLAAGTRPEKLIWAARRSDTDPFEPATLVVACEGASALRLQHEAGELLQRIDAFFGYHAVGRLKIVQKALPAPAPSRKPRLADIGEQGRQTIAEATARIEDPRLRAALERFGHTVLGRNRAGD</sequence>
<evidence type="ECO:0000313" key="1">
    <source>
        <dbReference type="EMBL" id="MFD2238582.1"/>
    </source>
</evidence>
<dbReference type="EMBL" id="JBHUIJ010000019">
    <property type="protein sequence ID" value="MFD2238582.1"/>
    <property type="molecule type" value="Genomic_DNA"/>
</dbReference>
<dbReference type="Proteomes" id="UP001597371">
    <property type="component" value="Unassembled WGS sequence"/>
</dbReference>
<dbReference type="PIRSF" id="PIRSF032064">
    <property type="entry name" value="UCP032064"/>
    <property type="match status" value="1"/>
</dbReference>
<dbReference type="RefSeq" id="WP_209736594.1">
    <property type="nucleotide sequence ID" value="NZ_CP072611.1"/>
</dbReference>